<dbReference type="EMBL" id="AWFB01000004">
    <property type="protein sequence ID" value="RAN35489.1"/>
    <property type="molecule type" value="Genomic_DNA"/>
</dbReference>
<dbReference type="STRING" id="1280941.HY2_11290"/>
<protein>
    <recommendedName>
        <fullName evidence="3">Apea-like HEPN domain-containing protein</fullName>
    </recommendedName>
</protein>
<evidence type="ECO:0000313" key="1">
    <source>
        <dbReference type="EMBL" id="RAN35489.1"/>
    </source>
</evidence>
<reference evidence="1 2" key="1">
    <citation type="submission" date="2013-04" db="EMBL/GenBank/DDBJ databases">
        <title>Hyphomonas sp. T24B3 Genome Sequencing.</title>
        <authorList>
            <person name="Lai Q."/>
            <person name="Shao Z."/>
        </authorList>
    </citation>
    <scope>NUCLEOTIDE SEQUENCE [LARGE SCALE GENOMIC DNA]</scope>
    <source>
        <strain evidence="1 2">T24B3</strain>
    </source>
</reference>
<gene>
    <name evidence="1" type="ORF">HY3_08085</name>
</gene>
<dbReference type="OrthoDB" id="7619898at2"/>
<name>A0A062U151_9PROT</name>
<organism evidence="1 2">
    <name type="scientific">Hyphomonas pacifica</name>
    <dbReference type="NCBI Taxonomy" id="1280941"/>
    <lineage>
        <taxon>Bacteria</taxon>
        <taxon>Pseudomonadati</taxon>
        <taxon>Pseudomonadota</taxon>
        <taxon>Alphaproteobacteria</taxon>
        <taxon>Hyphomonadales</taxon>
        <taxon>Hyphomonadaceae</taxon>
        <taxon>Hyphomonas</taxon>
    </lineage>
</organism>
<proteinExistence type="predicted"/>
<dbReference type="Proteomes" id="UP000249123">
    <property type="component" value="Unassembled WGS sequence"/>
</dbReference>
<comment type="caution">
    <text evidence="1">The sequence shown here is derived from an EMBL/GenBank/DDBJ whole genome shotgun (WGS) entry which is preliminary data.</text>
</comment>
<accession>A0A062U151</accession>
<dbReference type="RefSeq" id="WP_034825797.1">
    <property type="nucleotide sequence ID" value="NZ_AWFA01000014.1"/>
</dbReference>
<evidence type="ECO:0008006" key="3">
    <source>
        <dbReference type="Google" id="ProtNLM"/>
    </source>
</evidence>
<keyword evidence="2" id="KW-1185">Reference proteome</keyword>
<dbReference type="AlphaFoldDB" id="A0A062U151"/>
<sequence length="151" mass="16403">MFADEDPERWRWIAVGLVAALKASAIAALSSFETAAPEDVLDLANAGRMAPLAMLLRRARSERYLAPPERLDVPLSHLDVVLRLVAYRNEAVHGADAQRPATLRADSHTALDMITHFLVTAPAFSVAEHGVVCALARDEIIALEQQLEALG</sequence>
<accession>A0A328K1C2</accession>
<evidence type="ECO:0000313" key="2">
    <source>
        <dbReference type="Proteomes" id="UP000249123"/>
    </source>
</evidence>